<dbReference type="InterPro" id="IPR036271">
    <property type="entry name" value="Tet_transcr_reg_TetR-rel_C_sf"/>
</dbReference>
<sequence>MGRDATRAAILDAAIALLHEGGARAMTTRAVAERAGVQAPTIYRLFGDKGGLAEAVAEAAMEAYVATKGTPDETAPSPVDALRAAWRRHIDFGLAHPELYELISRPGIREHAPATARGIEVLAGLVRAIAVAGQLVVGERRAIEMLHTAGNGAVLTLLGQRPDDRDPGLPDAMLDAVLAAVTGQPSTAGDVRGLPDPGRLSVAERALLDEWLARGTTARS</sequence>
<evidence type="ECO:0000313" key="6">
    <source>
        <dbReference type="EMBL" id="MDQ0364369.1"/>
    </source>
</evidence>
<accession>A0AAE4AVV5</accession>
<dbReference type="Proteomes" id="UP001240236">
    <property type="component" value="Unassembled WGS sequence"/>
</dbReference>
<keyword evidence="1" id="KW-0805">Transcription regulation</keyword>
<reference evidence="6 7" key="1">
    <citation type="submission" date="2023-07" db="EMBL/GenBank/DDBJ databases">
        <title>Sequencing the genomes of 1000 actinobacteria strains.</title>
        <authorList>
            <person name="Klenk H.-P."/>
        </authorList>
    </citation>
    <scope>NUCLEOTIDE SEQUENCE [LARGE SCALE GENOMIC DNA]</scope>
    <source>
        <strain evidence="6 7">DSM 44709</strain>
    </source>
</reference>
<dbReference type="InterPro" id="IPR050109">
    <property type="entry name" value="HTH-type_TetR-like_transc_reg"/>
</dbReference>
<gene>
    <name evidence="6" type="ORF">J2S42_001038</name>
</gene>
<dbReference type="InterPro" id="IPR009057">
    <property type="entry name" value="Homeodomain-like_sf"/>
</dbReference>
<dbReference type="EMBL" id="JAUSUZ010000001">
    <property type="protein sequence ID" value="MDQ0364369.1"/>
    <property type="molecule type" value="Genomic_DNA"/>
</dbReference>
<keyword evidence="7" id="KW-1185">Reference proteome</keyword>
<dbReference type="PROSITE" id="PS50977">
    <property type="entry name" value="HTH_TETR_2"/>
    <property type="match status" value="1"/>
</dbReference>
<keyword evidence="2 4" id="KW-0238">DNA-binding</keyword>
<dbReference type="Pfam" id="PF13305">
    <property type="entry name" value="TetR_C_33"/>
    <property type="match status" value="1"/>
</dbReference>
<evidence type="ECO:0000256" key="1">
    <source>
        <dbReference type="ARBA" id="ARBA00023015"/>
    </source>
</evidence>
<dbReference type="GO" id="GO:0003700">
    <property type="term" value="F:DNA-binding transcription factor activity"/>
    <property type="evidence" value="ECO:0007669"/>
    <property type="project" value="TreeGrafter"/>
</dbReference>
<dbReference type="Gene3D" id="1.10.357.10">
    <property type="entry name" value="Tetracycline Repressor, domain 2"/>
    <property type="match status" value="1"/>
</dbReference>
<evidence type="ECO:0000256" key="4">
    <source>
        <dbReference type="PROSITE-ProRule" id="PRU00335"/>
    </source>
</evidence>
<dbReference type="RefSeq" id="WP_307235722.1">
    <property type="nucleotide sequence ID" value="NZ_JAUSUZ010000001.1"/>
</dbReference>
<organism evidence="6 7">
    <name type="scientific">Catenuloplanes indicus</name>
    <dbReference type="NCBI Taxonomy" id="137267"/>
    <lineage>
        <taxon>Bacteria</taxon>
        <taxon>Bacillati</taxon>
        <taxon>Actinomycetota</taxon>
        <taxon>Actinomycetes</taxon>
        <taxon>Micromonosporales</taxon>
        <taxon>Micromonosporaceae</taxon>
        <taxon>Catenuloplanes</taxon>
    </lineage>
</organism>
<name>A0AAE4AVV5_9ACTN</name>
<feature type="DNA-binding region" description="H-T-H motif" evidence="4">
    <location>
        <begin position="27"/>
        <end position="46"/>
    </location>
</feature>
<dbReference type="InterPro" id="IPR001647">
    <property type="entry name" value="HTH_TetR"/>
</dbReference>
<dbReference type="InterPro" id="IPR025996">
    <property type="entry name" value="MT1864/Rv1816-like_C"/>
</dbReference>
<dbReference type="SUPFAM" id="SSF48498">
    <property type="entry name" value="Tetracyclin repressor-like, C-terminal domain"/>
    <property type="match status" value="1"/>
</dbReference>
<evidence type="ECO:0000256" key="2">
    <source>
        <dbReference type="ARBA" id="ARBA00023125"/>
    </source>
</evidence>
<dbReference type="PANTHER" id="PTHR30055:SF220">
    <property type="entry name" value="TETR-FAMILY REGULATORY PROTEIN"/>
    <property type="match status" value="1"/>
</dbReference>
<evidence type="ECO:0000259" key="5">
    <source>
        <dbReference type="PROSITE" id="PS50977"/>
    </source>
</evidence>
<dbReference type="AlphaFoldDB" id="A0AAE4AVV5"/>
<protein>
    <submittedName>
        <fullName evidence="6">AcrR family transcriptional regulator</fullName>
    </submittedName>
</protein>
<keyword evidence="3" id="KW-0804">Transcription</keyword>
<comment type="caution">
    <text evidence="6">The sequence shown here is derived from an EMBL/GenBank/DDBJ whole genome shotgun (WGS) entry which is preliminary data.</text>
</comment>
<dbReference type="SUPFAM" id="SSF46689">
    <property type="entry name" value="Homeodomain-like"/>
    <property type="match status" value="1"/>
</dbReference>
<proteinExistence type="predicted"/>
<dbReference type="PRINTS" id="PR00455">
    <property type="entry name" value="HTHTETR"/>
</dbReference>
<evidence type="ECO:0000313" key="7">
    <source>
        <dbReference type="Proteomes" id="UP001240236"/>
    </source>
</evidence>
<dbReference type="PANTHER" id="PTHR30055">
    <property type="entry name" value="HTH-TYPE TRANSCRIPTIONAL REGULATOR RUTR"/>
    <property type="match status" value="1"/>
</dbReference>
<dbReference type="Pfam" id="PF00440">
    <property type="entry name" value="TetR_N"/>
    <property type="match status" value="1"/>
</dbReference>
<feature type="domain" description="HTH tetR-type" evidence="5">
    <location>
        <begin position="4"/>
        <end position="64"/>
    </location>
</feature>
<dbReference type="GO" id="GO:0000976">
    <property type="term" value="F:transcription cis-regulatory region binding"/>
    <property type="evidence" value="ECO:0007669"/>
    <property type="project" value="TreeGrafter"/>
</dbReference>
<evidence type="ECO:0000256" key="3">
    <source>
        <dbReference type="ARBA" id="ARBA00023163"/>
    </source>
</evidence>